<protein>
    <submittedName>
        <fullName evidence="2">Uncharacterized protein</fullName>
    </submittedName>
</protein>
<gene>
    <name evidence="2" type="ORF">GCM10025865_03680</name>
</gene>
<keyword evidence="3" id="KW-1185">Reference proteome</keyword>
<dbReference type="Proteomes" id="UP001321475">
    <property type="component" value="Chromosome"/>
</dbReference>
<accession>A0ABN6X8J9</accession>
<sequence length="73" mass="7280">MSSSFDSGGRSYGEALVADEVDATLEPLGAELRGRACPGETGADHDDRCGTVVSGRGTDGDHGVTVAGGSLEP</sequence>
<name>A0ABN6X8J9_9CELL</name>
<feature type="region of interest" description="Disordered" evidence="1">
    <location>
        <begin position="36"/>
        <end position="73"/>
    </location>
</feature>
<evidence type="ECO:0000313" key="2">
    <source>
        <dbReference type="EMBL" id="BDZ41069.1"/>
    </source>
</evidence>
<evidence type="ECO:0000256" key="1">
    <source>
        <dbReference type="SAM" id="MobiDB-lite"/>
    </source>
</evidence>
<evidence type="ECO:0000313" key="3">
    <source>
        <dbReference type="Proteomes" id="UP001321475"/>
    </source>
</evidence>
<proteinExistence type="predicted"/>
<organism evidence="2 3">
    <name type="scientific">Paraoerskovia sediminicola</name>
    <dbReference type="NCBI Taxonomy" id="1138587"/>
    <lineage>
        <taxon>Bacteria</taxon>
        <taxon>Bacillati</taxon>
        <taxon>Actinomycetota</taxon>
        <taxon>Actinomycetes</taxon>
        <taxon>Micrococcales</taxon>
        <taxon>Cellulomonadaceae</taxon>
        <taxon>Paraoerskovia</taxon>
    </lineage>
</organism>
<dbReference type="EMBL" id="AP027729">
    <property type="protein sequence ID" value="BDZ41069.1"/>
    <property type="molecule type" value="Genomic_DNA"/>
</dbReference>
<reference evidence="3" key="1">
    <citation type="journal article" date="2019" name="Int. J. Syst. Evol. Microbiol.">
        <title>The Global Catalogue of Microorganisms (GCM) 10K type strain sequencing project: providing services to taxonomists for standard genome sequencing and annotation.</title>
        <authorList>
            <consortium name="The Broad Institute Genomics Platform"/>
            <consortium name="The Broad Institute Genome Sequencing Center for Infectious Disease"/>
            <person name="Wu L."/>
            <person name="Ma J."/>
        </authorList>
    </citation>
    <scope>NUCLEOTIDE SEQUENCE [LARGE SCALE GENOMIC DNA]</scope>
    <source>
        <strain evidence="3">NBRC 108565</strain>
    </source>
</reference>